<dbReference type="EMBL" id="QJSX01000018">
    <property type="protein sequence ID" value="PYE50384.1"/>
    <property type="molecule type" value="Genomic_DNA"/>
</dbReference>
<evidence type="ECO:0000313" key="3">
    <source>
        <dbReference type="Proteomes" id="UP000248326"/>
    </source>
</evidence>
<accession>A0A318S1M7</accession>
<evidence type="ECO:0008006" key="4">
    <source>
        <dbReference type="Google" id="ProtNLM"/>
    </source>
</evidence>
<dbReference type="InterPro" id="IPR024087">
    <property type="entry name" value="Creatininase-like_sf"/>
</dbReference>
<evidence type="ECO:0000256" key="1">
    <source>
        <dbReference type="ARBA" id="ARBA00024029"/>
    </source>
</evidence>
<comment type="similarity">
    <text evidence="1">Belongs to the creatininase superfamily.</text>
</comment>
<sequence>MRVSDLNWMQVEAYLQRDDRCILPLGSTEQHGYMSLS</sequence>
<dbReference type="RefSeq" id="WP_146237379.1">
    <property type="nucleotide sequence ID" value="NZ_QJSX01000018.1"/>
</dbReference>
<dbReference type="InterPro" id="IPR003785">
    <property type="entry name" value="Creatininase/forma_Hydrolase"/>
</dbReference>
<keyword evidence="3" id="KW-1185">Reference proteome</keyword>
<organism evidence="2 3">
    <name type="scientific">Deinococcus yavapaiensis KR-236</name>
    <dbReference type="NCBI Taxonomy" id="694435"/>
    <lineage>
        <taxon>Bacteria</taxon>
        <taxon>Thermotogati</taxon>
        <taxon>Deinococcota</taxon>
        <taxon>Deinococci</taxon>
        <taxon>Deinococcales</taxon>
        <taxon>Deinococcaceae</taxon>
        <taxon>Deinococcus</taxon>
    </lineage>
</organism>
<name>A0A318S1M7_9DEIO</name>
<dbReference type="AlphaFoldDB" id="A0A318S1M7"/>
<gene>
    <name evidence="2" type="ORF">DES52_1181</name>
</gene>
<dbReference type="OrthoDB" id="9801445at2"/>
<reference evidence="2 3" key="1">
    <citation type="submission" date="2018-06" db="EMBL/GenBank/DDBJ databases">
        <title>Genomic Encyclopedia of Type Strains, Phase IV (KMG-IV): sequencing the most valuable type-strain genomes for metagenomic binning, comparative biology and taxonomic classification.</title>
        <authorList>
            <person name="Goeker M."/>
        </authorList>
    </citation>
    <scope>NUCLEOTIDE SEQUENCE [LARGE SCALE GENOMIC DNA]</scope>
    <source>
        <strain evidence="2 3">DSM 18048</strain>
    </source>
</reference>
<comment type="caution">
    <text evidence="2">The sequence shown here is derived from an EMBL/GenBank/DDBJ whole genome shotgun (WGS) entry which is preliminary data.</text>
</comment>
<dbReference type="Gene3D" id="3.40.50.10310">
    <property type="entry name" value="Creatininase"/>
    <property type="match status" value="1"/>
</dbReference>
<dbReference type="SUPFAM" id="SSF102215">
    <property type="entry name" value="Creatininase"/>
    <property type="match status" value="1"/>
</dbReference>
<dbReference type="Pfam" id="PF02633">
    <property type="entry name" value="Creatininase"/>
    <property type="match status" value="1"/>
</dbReference>
<evidence type="ECO:0000313" key="2">
    <source>
        <dbReference type="EMBL" id="PYE50384.1"/>
    </source>
</evidence>
<proteinExistence type="inferred from homology"/>
<feature type="non-terminal residue" evidence="2">
    <location>
        <position position="37"/>
    </location>
</feature>
<dbReference type="Proteomes" id="UP000248326">
    <property type="component" value="Unassembled WGS sequence"/>
</dbReference>
<protein>
    <recommendedName>
        <fullName evidence="4">Creatinine amidohydrolase</fullName>
    </recommendedName>
</protein>